<dbReference type="AlphaFoldDB" id="A0AAV2YDT5"/>
<dbReference type="GO" id="GO:0120547">
    <property type="term" value="F:heme A synthase activity"/>
    <property type="evidence" value="ECO:0007669"/>
    <property type="project" value="UniProtKB-EC"/>
</dbReference>
<protein>
    <submittedName>
        <fullName evidence="14">Uncharacterized protein</fullName>
    </submittedName>
</protein>
<proteinExistence type="inferred from homology"/>
<evidence type="ECO:0000256" key="5">
    <source>
        <dbReference type="ARBA" id="ARBA00022989"/>
    </source>
</evidence>
<keyword evidence="8" id="KW-0350">Heme biosynthesis</keyword>
<comment type="pathway">
    <text evidence="10">Porphyrin-containing compound metabolism; heme A biosynthesis; heme A from heme O: step 1/1.</text>
</comment>
<feature type="repeat" description="Solcar" evidence="12">
    <location>
        <begin position="253"/>
        <end position="340"/>
    </location>
</feature>
<dbReference type="GO" id="GO:0046872">
    <property type="term" value="F:metal ion binding"/>
    <property type="evidence" value="ECO:0007669"/>
    <property type="project" value="UniProtKB-KW"/>
</dbReference>
<evidence type="ECO:0000256" key="2">
    <source>
        <dbReference type="ARBA" id="ARBA00004141"/>
    </source>
</evidence>
<name>A0AAV2YDT5_9STRA</name>
<evidence type="ECO:0000313" key="15">
    <source>
        <dbReference type="Proteomes" id="UP001146120"/>
    </source>
</evidence>
<dbReference type="Proteomes" id="UP001146120">
    <property type="component" value="Unassembled WGS sequence"/>
</dbReference>
<dbReference type="SUPFAM" id="SSF103506">
    <property type="entry name" value="Mitochondrial carrier"/>
    <property type="match status" value="1"/>
</dbReference>
<feature type="transmembrane region" description="Helical" evidence="13">
    <location>
        <begin position="454"/>
        <end position="474"/>
    </location>
</feature>
<dbReference type="GO" id="GO:0006784">
    <property type="term" value="P:heme A biosynthetic process"/>
    <property type="evidence" value="ECO:0007669"/>
    <property type="project" value="InterPro"/>
</dbReference>
<feature type="transmembrane region" description="Helical" evidence="13">
    <location>
        <begin position="606"/>
        <end position="626"/>
    </location>
</feature>
<dbReference type="Gene3D" id="1.50.40.10">
    <property type="entry name" value="Mitochondrial carrier domain"/>
    <property type="match status" value="2"/>
</dbReference>
<comment type="catalytic activity">
    <reaction evidence="11">
        <text>Fe(II)-heme o + 2 A + H2O = Fe(II)-heme a + 2 AH2</text>
        <dbReference type="Rhea" id="RHEA:63388"/>
        <dbReference type="ChEBI" id="CHEBI:13193"/>
        <dbReference type="ChEBI" id="CHEBI:15377"/>
        <dbReference type="ChEBI" id="CHEBI:17499"/>
        <dbReference type="ChEBI" id="CHEBI:60530"/>
        <dbReference type="ChEBI" id="CHEBI:61715"/>
        <dbReference type="EC" id="1.17.99.9"/>
    </reaction>
    <physiologicalReaction direction="left-to-right" evidence="11">
        <dbReference type="Rhea" id="RHEA:63389"/>
    </physiologicalReaction>
</comment>
<evidence type="ECO:0000256" key="4">
    <source>
        <dbReference type="ARBA" id="ARBA00022723"/>
    </source>
</evidence>
<gene>
    <name evidence="14" type="ORF">N0F65_003139</name>
</gene>
<comment type="subcellular location">
    <subcellularLocation>
        <location evidence="2">Membrane</location>
        <topology evidence="2">Multi-pass membrane protein</topology>
    </subcellularLocation>
</comment>
<dbReference type="EMBL" id="DAKRPA010000316">
    <property type="protein sequence ID" value="DAZ93442.1"/>
    <property type="molecule type" value="Genomic_DNA"/>
</dbReference>
<dbReference type="InterPro" id="IPR018108">
    <property type="entry name" value="MCP_transmembrane"/>
</dbReference>
<keyword evidence="15" id="KW-1185">Reference proteome</keyword>
<evidence type="ECO:0000256" key="1">
    <source>
        <dbReference type="ARBA" id="ARBA00001970"/>
    </source>
</evidence>
<keyword evidence="6" id="KW-0560">Oxidoreductase</keyword>
<feature type="repeat" description="Solcar" evidence="12">
    <location>
        <begin position="160"/>
        <end position="243"/>
    </location>
</feature>
<reference evidence="14" key="1">
    <citation type="submission" date="2022-11" db="EMBL/GenBank/DDBJ databases">
        <authorList>
            <person name="Morgan W.R."/>
            <person name="Tartar A."/>
        </authorList>
    </citation>
    <scope>NUCLEOTIDE SEQUENCE</scope>
    <source>
        <strain evidence="14">ARSEF 373</strain>
    </source>
</reference>
<keyword evidence="7" id="KW-0408">Iron</keyword>
<dbReference type="Pfam" id="PF02628">
    <property type="entry name" value="COX15-CtaA"/>
    <property type="match status" value="1"/>
</dbReference>
<keyword evidence="5 13" id="KW-1133">Transmembrane helix</keyword>
<dbReference type="InterPro" id="IPR003780">
    <property type="entry name" value="COX15/CtaA_fam"/>
</dbReference>
<comment type="caution">
    <text evidence="14">The sequence shown here is derived from an EMBL/GenBank/DDBJ whole genome shotgun (WGS) entry which is preliminary data.</text>
</comment>
<organism evidence="14 15">
    <name type="scientific">Lagenidium giganteum</name>
    <dbReference type="NCBI Taxonomy" id="4803"/>
    <lineage>
        <taxon>Eukaryota</taxon>
        <taxon>Sar</taxon>
        <taxon>Stramenopiles</taxon>
        <taxon>Oomycota</taxon>
        <taxon>Peronosporomycetes</taxon>
        <taxon>Pythiales</taxon>
        <taxon>Pythiaceae</taxon>
    </lineage>
</organism>
<evidence type="ECO:0000256" key="8">
    <source>
        <dbReference type="ARBA" id="ARBA00023133"/>
    </source>
</evidence>
<evidence type="ECO:0000256" key="13">
    <source>
        <dbReference type="SAM" id="Phobius"/>
    </source>
</evidence>
<evidence type="ECO:0000256" key="7">
    <source>
        <dbReference type="ARBA" id="ARBA00023004"/>
    </source>
</evidence>
<comment type="cofactor">
    <cofactor evidence="1">
        <name>heme b</name>
        <dbReference type="ChEBI" id="CHEBI:60344"/>
    </cofactor>
</comment>
<evidence type="ECO:0000256" key="11">
    <source>
        <dbReference type="ARBA" id="ARBA00048044"/>
    </source>
</evidence>
<evidence type="ECO:0000256" key="9">
    <source>
        <dbReference type="ARBA" id="ARBA00023136"/>
    </source>
</evidence>
<dbReference type="GO" id="GO:0005743">
    <property type="term" value="C:mitochondrial inner membrane"/>
    <property type="evidence" value="ECO:0007669"/>
    <property type="project" value="TreeGrafter"/>
</dbReference>
<feature type="transmembrane region" description="Helical" evidence="13">
    <location>
        <begin position="659"/>
        <end position="682"/>
    </location>
</feature>
<keyword evidence="3 12" id="KW-0812">Transmembrane</keyword>
<keyword evidence="4" id="KW-0479">Metal-binding</keyword>
<evidence type="ECO:0000256" key="12">
    <source>
        <dbReference type="PROSITE-ProRule" id="PRU00282"/>
    </source>
</evidence>
<dbReference type="PROSITE" id="PS50920">
    <property type="entry name" value="SOLCAR"/>
    <property type="match status" value="3"/>
</dbReference>
<feature type="transmembrane region" description="Helical" evidence="13">
    <location>
        <begin position="567"/>
        <end position="585"/>
    </location>
</feature>
<dbReference type="PANTHER" id="PTHR23289">
    <property type="entry name" value="CYTOCHROME C OXIDASE ASSEMBLY PROTEIN COX15"/>
    <property type="match status" value="1"/>
</dbReference>
<evidence type="ECO:0000256" key="10">
    <source>
        <dbReference type="ARBA" id="ARBA00044501"/>
    </source>
</evidence>
<accession>A0AAV2YDT5</accession>
<dbReference type="Pfam" id="PF00153">
    <property type="entry name" value="Mito_carr"/>
    <property type="match status" value="3"/>
</dbReference>
<evidence type="ECO:0000256" key="3">
    <source>
        <dbReference type="ARBA" id="ARBA00022692"/>
    </source>
</evidence>
<keyword evidence="9 12" id="KW-0472">Membrane</keyword>
<dbReference type="PANTHER" id="PTHR23289:SF2">
    <property type="entry name" value="CYTOCHROME C OXIDASE ASSEMBLY PROTEIN COX15 HOMOLOG"/>
    <property type="match status" value="1"/>
</dbReference>
<dbReference type="InterPro" id="IPR023395">
    <property type="entry name" value="MCP_dom_sf"/>
</dbReference>
<feature type="repeat" description="Solcar" evidence="12">
    <location>
        <begin position="6"/>
        <end position="152"/>
    </location>
</feature>
<evidence type="ECO:0000313" key="14">
    <source>
        <dbReference type="EMBL" id="DAZ93442.1"/>
    </source>
</evidence>
<dbReference type="HAMAP" id="MF_01665">
    <property type="entry name" value="HemeA_synth_type2"/>
    <property type="match status" value="1"/>
</dbReference>
<sequence>MAMKMDDTMKKAAAASSGALLTSLFVTPLDVAKVRLQSQIQMRAPRATVPERVLPSITTHQCGCCSCKTVLRRSMDHSMPRPGMASSCMRMSSCASGCFRAPIQLNGTAHALQHIFRTEGVAGLFSGLSPTMMIAVPSTVLYYISYDLLLQEGRRQAPALEPVLPMLAGSIARVAAATVTSPIELIRTRIQSDPDASGIVRTFRQAIRGGGYQSLLNGLAATLARDVPFSAIYWTSYEYLQSRLDRSQSVDITRTQRAFICGALSGSIAATMTTPFDVVKTLQQVEMASAGRGTPALRMLRNIVETRGVSGAFTGLSARVARVAPSCAIMIGTYELAKEKLGLHSENPWPNDDLDDLDLAVLRANLTRSNMFMRHLTVGVSAASRTVVPAGRTIGQSALLKTRYQTMTKPLNYTLRAQLHQTKNVNQHIFSTKNRKVAMSTVASMENVAANRPIAWWLFGCAGMVGAMIAVGGATRLTRSGLSMVTWKPHGHLPPMTTEEWEAEFELYKKFPEFQQRKNMTLSEFKSIYAWEYGHRMLGRTVGLAYALPLAYFALRKRLPTELYKRFGVLFALGATQGGIGWWMVRSGLEEHGHEQLKKRNEVRVSPYRLATHLSFAFVTLGMLLWTGYNLVSPPSRAALAREMMSADVLKESTRIRKYFHRAASVFGFTILSGAFVAGIDAGMAYNTFPKMGDQWIPDGIFDMEPKYLNFFENTPLVQFDHRVLALTTFAGYTGTYALARRPQVWSQLPQQARTALNLSMAAVGGQVLLGITTLLNCVPVPLAVAHQSGAIVLMTSSLWTLHSLNFARPAAKLVAKAL</sequence>
<reference evidence="14" key="2">
    <citation type="journal article" date="2023" name="Microbiol Resour">
        <title>Decontamination and Annotation of the Draft Genome Sequence of the Oomycete Lagenidium giganteum ARSEF 373.</title>
        <authorList>
            <person name="Morgan W.R."/>
            <person name="Tartar A."/>
        </authorList>
    </citation>
    <scope>NUCLEOTIDE SEQUENCE</scope>
    <source>
        <strain evidence="14">ARSEF 373</strain>
    </source>
</reference>
<evidence type="ECO:0000256" key="6">
    <source>
        <dbReference type="ARBA" id="ARBA00023002"/>
    </source>
</evidence>
<dbReference type="InterPro" id="IPR023754">
    <property type="entry name" value="HemeA_Synthase_type2"/>
</dbReference>
<dbReference type="GO" id="GO:0016653">
    <property type="term" value="F:oxidoreductase activity, acting on NAD(P)H, heme protein as acceptor"/>
    <property type="evidence" value="ECO:0007669"/>
    <property type="project" value="TreeGrafter"/>
</dbReference>